<feature type="compositionally biased region" description="Basic and acidic residues" evidence="1">
    <location>
        <begin position="747"/>
        <end position="763"/>
    </location>
</feature>
<sequence length="935" mass="105683">MARVVRRAASAAAWRAPSRAIQRRARKHKVIMESVTQEKKKLRSVICFEAKAPTGYTFIPAGNPLLTTACKERCRQEGSQIHAVSTTPHMHTHNLSQHVHRIGYHFPSTVVAAVCSELGLYLTSTGKAVSFHTLGTVDDRRPPDSEVSQEVINTEARDAIKDLFPNVPDKDLFQIIKTSFQKGQRKVGTASELPLARRAQLAVVAHVRHLYTDYDRLLKQGSFQEARSAVEQPTLAKVVAWRGDDENGETVLEDVFREVIVISDDEDSETEEESTTTDTRDYSVEILSNPARTHEIQTQPISADLVTSQDPNRDLSEETGPTFRIISEMPAQKTIDRRGFSRYQAWNRALHRYRAEVQRTEQPRLGDVSPEQQSPLYAKRPAVTQESSEPIRRREIPKPMESTPRVIPGPLYGEPPVQRLLAGRSHVGTLERRVPLEGERLLSQFGPTGRPQALTTQKPHEIRLMETAPRWNVHTTHTQGKTQSIVDSTRLERSHVPPNDRANVPMFVSGPTELQQQQSNESQFGPRPEAPIPSQVRPAVIAQDHVLPSIEAPWPLEKRRPEFRLEHLTKRMSLRSVTPVHSQGDDHGSGSGPNSPDDQNCKRRRLAYYAGLQPDSRPDTWNARPIGNPVSEEQGPKVQYRRDELGPEHRPQDVQYLRRDHLLSGEQPLRVGHLRERQAGLFAPHVISLDSRRDLNCVRPVDQLGHVPMHPFQPSPGTSGTVTAGDRIFRAVPDVPRPEVRSYYGDRSPHMDQTRPSTLEESRPFPWNPRINGDRPLAHNAPLGKQYADGFVRSVDAREARPADYFVERPRPQSTRGEILLQPSRPRNPDPLLAKDLNQPRASSEQRLPSPRVTHSSHHQTFNHLETIPGSRQPHGRVPTPRERRPGSGLSTMRRVHDPRTFQMAEQSRPIYVQRVESQPPQHPMSDGRPVLVMD</sequence>
<dbReference type="PANTHER" id="PTHR38113:SF1">
    <property type="entry name" value="DUF2293 DOMAIN-CONTAINING PROTEIN"/>
    <property type="match status" value="1"/>
</dbReference>
<evidence type="ECO:0000313" key="4">
    <source>
        <dbReference type="Proteomes" id="UP001220324"/>
    </source>
</evidence>
<dbReference type="Pfam" id="PF10056">
    <property type="entry name" value="DUF2293"/>
    <property type="match status" value="1"/>
</dbReference>
<evidence type="ECO:0000313" key="3">
    <source>
        <dbReference type="EMBL" id="KAJ5533639.1"/>
    </source>
</evidence>
<protein>
    <recommendedName>
        <fullName evidence="2">DUF2293 domain-containing protein</fullName>
    </recommendedName>
</protein>
<feature type="region of interest" description="Disordered" evidence="1">
    <location>
        <begin position="739"/>
        <end position="766"/>
    </location>
</feature>
<proteinExistence type="predicted"/>
<feature type="region of interest" description="Disordered" evidence="1">
    <location>
        <begin position="574"/>
        <end position="600"/>
    </location>
</feature>
<feature type="region of interest" description="Disordered" evidence="1">
    <location>
        <begin position="803"/>
        <end position="935"/>
    </location>
</feature>
<feature type="compositionally biased region" description="Polar residues" evidence="1">
    <location>
        <begin position="512"/>
        <end position="523"/>
    </location>
</feature>
<evidence type="ECO:0000256" key="1">
    <source>
        <dbReference type="SAM" id="MobiDB-lite"/>
    </source>
</evidence>
<evidence type="ECO:0000259" key="2">
    <source>
        <dbReference type="Pfam" id="PF10056"/>
    </source>
</evidence>
<feature type="compositionally biased region" description="Polar residues" evidence="1">
    <location>
        <begin position="476"/>
        <end position="487"/>
    </location>
</feature>
<dbReference type="InterPro" id="IPR018744">
    <property type="entry name" value="DUF2293"/>
</dbReference>
<feature type="region of interest" description="Disordered" evidence="1">
    <location>
        <begin position="476"/>
        <end position="533"/>
    </location>
</feature>
<gene>
    <name evidence="3" type="ORF">N7494_010191</name>
</gene>
<keyword evidence="4" id="KW-1185">Reference proteome</keyword>
<dbReference type="EMBL" id="JAQIZZ010000007">
    <property type="protein sequence ID" value="KAJ5533639.1"/>
    <property type="molecule type" value="Genomic_DNA"/>
</dbReference>
<reference evidence="3 4" key="1">
    <citation type="journal article" date="2023" name="IMA Fungus">
        <title>Comparative genomic study of the Penicillium genus elucidates a diverse pangenome and 15 lateral gene transfer events.</title>
        <authorList>
            <person name="Petersen C."/>
            <person name="Sorensen T."/>
            <person name="Nielsen M.R."/>
            <person name="Sondergaard T.E."/>
            <person name="Sorensen J.L."/>
            <person name="Fitzpatrick D.A."/>
            <person name="Frisvad J.C."/>
            <person name="Nielsen K.L."/>
        </authorList>
    </citation>
    <scope>NUCLEOTIDE SEQUENCE [LARGE SCALE GENOMIC DNA]</scope>
    <source>
        <strain evidence="3 4">IBT 35679</strain>
    </source>
</reference>
<comment type="caution">
    <text evidence="3">The sequence shown here is derived from an EMBL/GenBank/DDBJ whole genome shotgun (WGS) entry which is preliminary data.</text>
</comment>
<name>A0AAD6CT25_9EURO</name>
<dbReference type="Proteomes" id="UP001220324">
    <property type="component" value="Unassembled WGS sequence"/>
</dbReference>
<dbReference type="AlphaFoldDB" id="A0AAD6CT25"/>
<accession>A0AAD6CT25</accession>
<organism evidence="3 4">
    <name type="scientific">Penicillium frequentans</name>
    <dbReference type="NCBI Taxonomy" id="3151616"/>
    <lineage>
        <taxon>Eukaryota</taxon>
        <taxon>Fungi</taxon>
        <taxon>Dikarya</taxon>
        <taxon>Ascomycota</taxon>
        <taxon>Pezizomycotina</taxon>
        <taxon>Eurotiomycetes</taxon>
        <taxon>Eurotiomycetidae</taxon>
        <taxon>Eurotiales</taxon>
        <taxon>Aspergillaceae</taxon>
        <taxon>Penicillium</taxon>
    </lineage>
</organism>
<dbReference type="PANTHER" id="PTHR38113">
    <property type="match status" value="1"/>
</dbReference>
<feature type="domain" description="DUF2293" evidence="2">
    <location>
        <begin position="159"/>
        <end position="242"/>
    </location>
</feature>